<dbReference type="EC" id="3.2.1.52" evidence="5"/>
<dbReference type="PRINTS" id="PR00133">
    <property type="entry name" value="GLHYDRLASE3"/>
</dbReference>
<dbReference type="GO" id="GO:0009254">
    <property type="term" value="P:peptidoglycan turnover"/>
    <property type="evidence" value="ECO:0007669"/>
    <property type="project" value="TreeGrafter"/>
</dbReference>
<comment type="similarity">
    <text evidence="1">Belongs to the glycosyl hydrolase 3 family.</text>
</comment>
<dbReference type="PATRIC" id="fig|909613.9.peg.6507"/>
<dbReference type="STRING" id="909613.UO65_6511"/>
<dbReference type="OrthoDB" id="9805821at2"/>
<name>W7IW30_9PSEU</name>
<reference evidence="5 6" key="1">
    <citation type="journal article" date="2014" name="Genome Announc.">
        <title>Draft Genome Sequence of the Antitrypanosomally Active Sponge-Associated Bacterium Actinokineospora sp. Strain EG49.</title>
        <authorList>
            <person name="Harjes J."/>
            <person name="Ryu T."/>
            <person name="Abdelmohsen U.R."/>
            <person name="Moitinho-Silva L."/>
            <person name="Horn H."/>
            <person name="Ravasi T."/>
            <person name="Hentschel U."/>
        </authorList>
    </citation>
    <scope>NUCLEOTIDE SEQUENCE [LARGE SCALE GENOMIC DNA]</scope>
    <source>
        <strain evidence="5 6">EG49</strain>
    </source>
</reference>
<dbReference type="PANTHER" id="PTHR30480">
    <property type="entry name" value="BETA-HEXOSAMINIDASE-RELATED"/>
    <property type="match status" value="1"/>
</dbReference>
<dbReference type="eggNOG" id="COG1472">
    <property type="taxonomic scope" value="Bacteria"/>
</dbReference>
<dbReference type="InterPro" id="IPR036962">
    <property type="entry name" value="Glyco_hydro_3_N_sf"/>
</dbReference>
<dbReference type="AlphaFoldDB" id="W7IW30"/>
<evidence type="ECO:0000313" key="5">
    <source>
        <dbReference type="EMBL" id="EWC58209.1"/>
    </source>
</evidence>
<comment type="caution">
    <text evidence="5">The sequence shown here is derived from an EMBL/GenBank/DDBJ whole genome shotgun (WGS) entry which is preliminary data.</text>
</comment>
<dbReference type="EMBL" id="AYXG01000250">
    <property type="protein sequence ID" value="EWC58209.1"/>
    <property type="molecule type" value="Genomic_DNA"/>
</dbReference>
<keyword evidence="3 5" id="KW-0326">Glycosidase</keyword>
<dbReference type="InterPro" id="IPR050226">
    <property type="entry name" value="NagZ_Beta-hexosaminidase"/>
</dbReference>
<evidence type="ECO:0000256" key="3">
    <source>
        <dbReference type="ARBA" id="ARBA00023295"/>
    </source>
</evidence>
<keyword evidence="6" id="KW-1185">Reference proteome</keyword>
<keyword evidence="2 5" id="KW-0378">Hydrolase</keyword>
<dbReference type="GO" id="GO:0004563">
    <property type="term" value="F:beta-N-acetylhexosaminidase activity"/>
    <property type="evidence" value="ECO:0007669"/>
    <property type="project" value="UniProtKB-EC"/>
</dbReference>
<dbReference type="Gene3D" id="3.20.20.300">
    <property type="entry name" value="Glycoside hydrolase, family 3, N-terminal domain"/>
    <property type="match status" value="1"/>
</dbReference>
<proteinExistence type="inferred from homology"/>
<dbReference type="InterPro" id="IPR017853">
    <property type="entry name" value="GH"/>
</dbReference>
<organism evidence="5 6">
    <name type="scientific">Actinokineospora spheciospongiae</name>
    <dbReference type="NCBI Taxonomy" id="909613"/>
    <lineage>
        <taxon>Bacteria</taxon>
        <taxon>Bacillati</taxon>
        <taxon>Actinomycetota</taxon>
        <taxon>Actinomycetes</taxon>
        <taxon>Pseudonocardiales</taxon>
        <taxon>Pseudonocardiaceae</taxon>
        <taxon>Actinokineospora</taxon>
    </lineage>
</organism>
<dbReference type="Pfam" id="PF00933">
    <property type="entry name" value="Glyco_hydro_3"/>
    <property type="match status" value="1"/>
</dbReference>
<gene>
    <name evidence="5" type="ORF">UO65_6511</name>
</gene>
<evidence type="ECO:0000259" key="4">
    <source>
        <dbReference type="Pfam" id="PF00933"/>
    </source>
</evidence>
<evidence type="ECO:0000256" key="1">
    <source>
        <dbReference type="ARBA" id="ARBA00005336"/>
    </source>
</evidence>
<dbReference type="SUPFAM" id="SSF51445">
    <property type="entry name" value="(Trans)glycosidases"/>
    <property type="match status" value="1"/>
</dbReference>
<feature type="domain" description="Glycoside hydrolase family 3 N-terminal" evidence="4">
    <location>
        <begin position="31"/>
        <end position="324"/>
    </location>
</feature>
<dbReference type="InterPro" id="IPR001764">
    <property type="entry name" value="Glyco_hydro_3_N"/>
</dbReference>
<dbReference type="RefSeq" id="WP_035290491.1">
    <property type="nucleotide sequence ID" value="NZ_AYXG01000250.1"/>
</dbReference>
<accession>W7IW30</accession>
<sequence>MSEIHELAEAVLLPGFAGTTAPDWVRDRLSAGLGGVVLFGRNVVDDEQVAALTARLRADRGDVVIGIDEEGGDVTRLDAATGARLPGPLALSAAEDLRLTRAAGAALGARLAACGITLDLAPCADLTLTPDDPIIGVRAFGTEPYAAAAHVAEYVRGLQEHGVAACAKHFPGHGASTSDSHHELPVLPRTVEQLRAVEFLPFRAAIAAGVRSVMTGHLVVPEWGSEAATVNPVAIGTALRGELGFTGTVVTDALEMGALAGHLGNADGLADAAVRSLRAGADALCVGGQIADAEAVVAIVDAIVARVRTGDLTEERLAEAAERTRALGAPPRRATRPDDGELGQVIARRALRSRGSARLPADPLVLDVEVAPTIAAGPGPWGLAPHLADLLPGATAVRVDPAEPGDAVARARARGEVVVVTRDAHRHPDVVALLDALVAAVPVVVHVETGVPGPDRGTAARIDTSGASWSGLRAAAEAVAALTPGARPAP</sequence>
<dbReference type="PANTHER" id="PTHR30480:SF16">
    <property type="entry name" value="GLYCOSIDE HYDROLASE FAMILY 3 DOMAIN PROTEIN"/>
    <property type="match status" value="1"/>
</dbReference>
<protein>
    <submittedName>
        <fullName evidence="5">Beta-hexosaminidase</fullName>
        <ecNumber evidence="5">3.2.1.52</ecNumber>
    </submittedName>
</protein>
<evidence type="ECO:0000313" key="6">
    <source>
        <dbReference type="Proteomes" id="UP000019277"/>
    </source>
</evidence>
<dbReference type="Proteomes" id="UP000019277">
    <property type="component" value="Unassembled WGS sequence"/>
</dbReference>
<evidence type="ECO:0000256" key="2">
    <source>
        <dbReference type="ARBA" id="ARBA00022801"/>
    </source>
</evidence>
<dbReference type="GO" id="GO:0005975">
    <property type="term" value="P:carbohydrate metabolic process"/>
    <property type="evidence" value="ECO:0007669"/>
    <property type="project" value="InterPro"/>
</dbReference>